<feature type="transmembrane region" description="Helical" evidence="5">
    <location>
        <begin position="67"/>
        <end position="90"/>
    </location>
</feature>
<dbReference type="RefSeq" id="XP_023940573.2">
    <property type="nucleotide sequence ID" value="XM_024084805.2"/>
</dbReference>
<keyword evidence="2 5" id="KW-0812">Transmembrane</keyword>
<dbReference type="AlphaFoldDB" id="A0A6J1N6D5"/>
<dbReference type="OrthoDB" id="6133115at2759"/>
<evidence type="ECO:0000256" key="2">
    <source>
        <dbReference type="ARBA" id="ARBA00022692"/>
    </source>
</evidence>
<comment type="subcellular location">
    <subcellularLocation>
        <location evidence="1">Membrane</location>
        <topology evidence="1">Multi-pass membrane protein</topology>
    </subcellularLocation>
</comment>
<feature type="transmembrane region" description="Helical" evidence="5">
    <location>
        <begin position="252"/>
        <end position="274"/>
    </location>
</feature>
<organism evidence="7 8">
    <name type="scientific">Bicyclus anynana</name>
    <name type="common">Squinting bush brown butterfly</name>
    <dbReference type="NCBI Taxonomy" id="110368"/>
    <lineage>
        <taxon>Eukaryota</taxon>
        <taxon>Metazoa</taxon>
        <taxon>Ecdysozoa</taxon>
        <taxon>Arthropoda</taxon>
        <taxon>Hexapoda</taxon>
        <taxon>Insecta</taxon>
        <taxon>Pterygota</taxon>
        <taxon>Neoptera</taxon>
        <taxon>Endopterygota</taxon>
        <taxon>Lepidoptera</taxon>
        <taxon>Glossata</taxon>
        <taxon>Ditrysia</taxon>
        <taxon>Papilionoidea</taxon>
        <taxon>Nymphalidae</taxon>
        <taxon>Satyrinae</taxon>
        <taxon>Satyrini</taxon>
        <taxon>Mycalesina</taxon>
        <taxon>Bicyclus</taxon>
    </lineage>
</organism>
<protein>
    <submittedName>
        <fullName evidence="8">Facilitated trehalose transporter Tret1-like</fullName>
    </submittedName>
</protein>
<proteinExistence type="predicted"/>
<dbReference type="GO" id="GO:0016020">
    <property type="term" value="C:membrane"/>
    <property type="evidence" value="ECO:0007669"/>
    <property type="project" value="UniProtKB-SubCell"/>
</dbReference>
<dbReference type="GO" id="GO:0022857">
    <property type="term" value="F:transmembrane transporter activity"/>
    <property type="evidence" value="ECO:0007669"/>
    <property type="project" value="InterPro"/>
</dbReference>
<feature type="transmembrane region" description="Helical" evidence="5">
    <location>
        <begin position="223"/>
        <end position="245"/>
    </location>
</feature>
<name>A0A6J1N6D5_BICAN</name>
<accession>A0A6J1N6D5</accession>
<feature type="transmembrane region" description="Helical" evidence="5">
    <location>
        <begin position="280"/>
        <end position="301"/>
    </location>
</feature>
<feature type="transmembrane region" description="Helical" evidence="5">
    <location>
        <begin position="34"/>
        <end position="55"/>
    </location>
</feature>
<dbReference type="InterPro" id="IPR005828">
    <property type="entry name" value="MFS_sugar_transport-like"/>
</dbReference>
<evidence type="ECO:0000256" key="1">
    <source>
        <dbReference type="ARBA" id="ARBA00004141"/>
    </source>
</evidence>
<sequence length="403" mass="45527">MGEKLGRRWCYIAGSLPLFINWIILNFARTFTAFMLSRFLAGISSGSLWMLNAIATPEYTLTESRGLFISIVLVVIPAFGIALGHILGVLFHWRTLALAGVIATTVNVFLPYFCVESPHWLASRGRFEECENSFRKLHGKDTTRYNHELQLLIKLEYSKQKAANEINSNNTLRKLMLAFKKRYFWQLMLMSTVVYIYYSAAGKVVFSNLATVILEDITGTSDVLLFTFVVDGFIFAGTCVSCVLIKKLPIRVLLFSSGLTAVGILITLSACLYFKVYFEWINVMLLALYFIVTHAGPYPVMNVMLSEIFPLELKLYCILISSTIGMISVFLCVLILPNIVSVMGYYGFFLLNSGIMLACLAYLYICMPETKGKTLQEIEVYFKTNTFEVEEVLSTNEQIKALI</sequence>
<feature type="domain" description="Major facilitator superfamily (MFS) profile" evidence="6">
    <location>
        <begin position="1"/>
        <end position="371"/>
    </location>
</feature>
<feature type="transmembrane region" description="Helical" evidence="5">
    <location>
        <begin position="343"/>
        <end position="365"/>
    </location>
</feature>
<feature type="transmembrane region" description="Helical" evidence="5">
    <location>
        <begin position="313"/>
        <end position="337"/>
    </location>
</feature>
<gene>
    <name evidence="8" type="primary">LOC112047633</name>
</gene>
<feature type="transmembrane region" description="Helical" evidence="5">
    <location>
        <begin position="9"/>
        <end position="28"/>
    </location>
</feature>
<dbReference type="KEGG" id="bany:112047633"/>
<reference evidence="8" key="1">
    <citation type="submission" date="2025-08" db="UniProtKB">
        <authorList>
            <consortium name="RefSeq"/>
        </authorList>
    </citation>
    <scope>IDENTIFICATION</scope>
</reference>
<dbReference type="Pfam" id="PF00083">
    <property type="entry name" value="Sugar_tr"/>
    <property type="match status" value="1"/>
</dbReference>
<evidence type="ECO:0000313" key="7">
    <source>
        <dbReference type="Proteomes" id="UP001652582"/>
    </source>
</evidence>
<dbReference type="Gene3D" id="1.20.1250.20">
    <property type="entry name" value="MFS general substrate transporter like domains"/>
    <property type="match status" value="1"/>
</dbReference>
<dbReference type="SUPFAM" id="SSF103473">
    <property type="entry name" value="MFS general substrate transporter"/>
    <property type="match status" value="1"/>
</dbReference>
<feature type="transmembrane region" description="Helical" evidence="5">
    <location>
        <begin position="183"/>
        <end position="200"/>
    </location>
</feature>
<keyword evidence="4 5" id="KW-0472">Membrane</keyword>
<dbReference type="PANTHER" id="PTHR48021:SF1">
    <property type="entry name" value="GH07001P-RELATED"/>
    <property type="match status" value="1"/>
</dbReference>
<feature type="transmembrane region" description="Helical" evidence="5">
    <location>
        <begin position="96"/>
        <end position="115"/>
    </location>
</feature>
<dbReference type="PANTHER" id="PTHR48021">
    <property type="match status" value="1"/>
</dbReference>
<keyword evidence="7" id="KW-1185">Reference proteome</keyword>
<dbReference type="Proteomes" id="UP001652582">
    <property type="component" value="Chromosome 9"/>
</dbReference>
<dbReference type="InterPro" id="IPR036259">
    <property type="entry name" value="MFS_trans_sf"/>
</dbReference>
<dbReference type="GeneID" id="112047633"/>
<dbReference type="InterPro" id="IPR050549">
    <property type="entry name" value="MFS_Trehalose_Transporter"/>
</dbReference>
<evidence type="ECO:0000259" key="6">
    <source>
        <dbReference type="PROSITE" id="PS50850"/>
    </source>
</evidence>
<evidence type="ECO:0000256" key="3">
    <source>
        <dbReference type="ARBA" id="ARBA00022989"/>
    </source>
</evidence>
<keyword evidence="3 5" id="KW-1133">Transmembrane helix</keyword>
<dbReference type="InterPro" id="IPR020846">
    <property type="entry name" value="MFS_dom"/>
</dbReference>
<evidence type="ECO:0000256" key="4">
    <source>
        <dbReference type="ARBA" id="ARBA00023136"/>
    </source>
</evidence>
<dbReference type="PROSITE" id="PS50850">
    <property type="entry name" value="MFS"/>
    <property type="match status" value="1"/>
</dbReference>
<evidence type="ECO:0000256" key="5">
    <source>
        <dbReference type="SAM" id="Phobius"/>
    </source>
</evidence>
<evidence type="ECO:0000313" key="8">
    <source>
        <dbReference type="RefSeq" id="XP_023940573.2"/>
    </source>
</evidence>